<keyword evidence="6" id="KW-1185">Reference proteome</keyword>
<keyword evidence="1" id="KW-0677">Repeat</keyword>
<feature type="repeat" description="ANK" evidence="3">
    <location>
        <begin position="536"/>
        <end position="568"/>
    </location>
</feature>
<keyword evidence="2 3" id="KW-0040">ANK repeat</keyword>
<dbReference type="InterPro" id="IPR002110">
    <property type="entry name" value="Ankyrin_rpt"/>
</dbReference>
<evidence type="ECO:0000259" key="4">
    <source>
        <dbReference type="Pfam" id="PF20720"/>
    </source>
</evidence>
<feature type="repeat" description="ANK" evidence="3">
    <location>
        <begin position="470"/>
        <end position="502"/>
    </location>
</feature>
<dbReference type="Pfam" id="PF12796">
    <property type="entry name" value="Ank_2"/>
    <property type="match status" value="1"/>
</dbReference>
<feature type="repeat" description="ANK" evidence="3">
    <location>
        <begin position="503"/>
        <end position="535"/>
    </location>
</feature>
<dbReference type="PROSITE" id="PS50297">
    <property type="entry name" value="ANK_REP_REGION"/>
    <property type="match status" value="5"/>
</dbReference>
<protein>
    <recommendedName>
        <fullName evidence="4">Novel STAND NTPase 3 domain-containing protein</fullName>
    </recommendedName>
</protein>
<dbReference type="Gene3D" id="3.40.50.300">
    <property type="entry name" value="P-loop containing nucleotide triphosphate hydrolases"/>
    <property type="match status" value="1"/>
</dbReference>
<feature type="repeat" description="ANK" evidence="3">
    <location>
        <begin position="569"/>
        <end position="601"/>
    </location>
</feature>
<sequence length="628" mass="71526">MESLKDTLNKFVPTHASEEILFAIMKNPCVLITGPFGSGKTTIVDYILSKFKKEGFVTIFSSDPEEIVRRTNHKQRQLFVIDDVFGKYLSNLSDITDKWEKNGSTLNAILTKSDTVKVLITSRTYIYLLNANCFETLRNHISFIHKDLNSEKLRLSLEDRKRIYKSYFGCDPPISISDDILVLYHFYPAICSFYNKDNILKYIQYPDEIVSAVISDMQRRSDTAYLALAVLVILNDRVENKMLSGMNKSEKLDNILRAICDESSFNQYPSQHMLLMILMSLEGEFIKSDETFISFYCTELFDVVATCLGGSFMRSILRYSSSVFVKEKLQLCATQENKCSHTIRVQHDMTDIFFQRLTSDMNNNCILDVLSNKLFQKKEYRGKFVGCLQRHVKSKTLVDASTGSNVLHIVSSLGYSDFVRHFLKHDKCPDVNKKNLKGETPLHLACQNGHKPCVEFLMKCKPVIDSTASNKRTALHYACEVGDESIVKYLITNNASINNKDLTRMTPLHIACEKGHHAVVKCLVEQKADINEADKKGKTPLHYACKHGTCNIVEILILNKARVNKPDGQRSTPLHIACEYGNEKLVDLLIKHKANRNIQNKEGLRPVDIALQNRCDTIYNSLISVQDN</sequence>
<dbReference type="PANTHER" id="PTHR24171:SF9">
    <property type="entry name" value="ANKYRIN REPEAT DOMAIN-CONTAINING PROTEIN 39"/>
    <property type="match status" value="1"/>
</dbReference>
<dbReference type="Gene3D" id="1.25.40.20">
    <property type="entry name" value="Ankyrin repeat-containing domain"/>
    <property type="match status" value="2"/>
</dbReference>
<name>A0A6J8CVX9_MYTCO</name>
<dbReference type="AlphaFoldDB" id="A0A6J8CVX9"/>
<dbReference type="InterPro" id="IPR049050">
    <property type="entry name" value="nSTAND3"/>
</dbReference>
<dbReference type="PROSITE" id="PS50088">
    <property type="entry name" value="ANK_REPEAT"/>
    <property type="match status" value="5"/>
</dbReference>
<dbReference type="PRINTS" id="PR01415">
    <property type="entry name" value="ANKYRIN"/>
</dbReference>
<gene>
    <name evidence="5" type="ORF">MCOR_34817</name>
</gene>
<proteinExistence type="predicted"/>
<dbReference type="CDD" id="cd01120">
    <property type="entry name" value="RecA-like_superfamily"/>
    <property type="match status" value="1"/>
</dbReference>
<accession>A0A6J8CVX9</accession>
<dbReference type="EMBL" id="CACVKT020006282">
    <property type="protein sequence ID" value="CAC5400653.1"/>
    <property type="molecule type" value="Genomic_DNA"/>
</dbReference>
<dbReference type="SMART" id="SM00248">
    <property type="entry name" value="ANK"/>
    <property type="match status" value="6"/>
</dbReference>
<reference evidence="5 6" key="1">
    <citation type="submission" date="2020-06" db="EMBL/GenBank/DDBJ databases">
        <authorList>
            <person name="Li R."/>
            <person name="Bekaert M."/>
        </authorList>
    </citation>
    <scope>NUCLEOTIDE SEQUENCE [LARGE SCALE GENOMIC DNA]</scope>
    <source>
        <strain evidence="6">wild</strain>
    </source>
</reference>
<organism evidence="5 6">
    <name type="scientific">Mytilus coruscus</name>
    <name type="common">Sea mussel</name>
    <dbReference type="NCBI Taxonomy" id="42192"/>
    <lineage>
        <taxon>Eukaryota</taxon>
        <taxon>Metazoa</taxon>
        <taxon>Spiralia</taxon>
        <taxon>Lophotrochozoa</taxon>
        <taxon>Mollusca</taxon>
        <taxon>Bivalvia</taxon>
        <taxon>Autobranchia</taxon>
        <taxon>Pteriomorphia</taxon>
        <taxon>Mytilida</taxon>
        <taxon>Mytiloidea</taxon>
        <taxon>Mytilidae</taxon>
        <taxon>Mytilinae</taxon>
        <taxon>Mytilus</taxon>
    </lineage>
</organism>
<feature type="domain" description="Novel STAND NTPase 3" evidence="4">
    <location>
        <begin position="11"/>
        <end position="167"/>
    </location>
</feature>
<evidence type="ECO:0000256" key="3">
    <source>
        <dbReference type="PROSITE-ProRule" id="PRU00023"/>
    </source>
</evidence>
<dbReference type="SUPFAM" id="SSF48403">
    <property type="entry name" value="Ankyrin repeat"/>
    <property type="match status" value="1"/>
</dbReference>
<dbReference type="Pfam" id="PF00023">
    <property type="entry name" value="Ank"/>
    <property type="match status" value="2"/>
</dbReference>
<evidence type="ECO:0000313" key="6">
    <source>
        <dbReference type="Proteomes" id="UP000507470"/>
    </source>
</evidence>
<evidence type="ECO:0000313" key="5">
    <source>
        <dbReference type="EMBL" id="CAC5400653.1"/>
    </source>
</evidence>
<dbReference type="InterPro" id="IPR027417">
    <property type="entry name" value="P-loop_NTPase"/>
</dbReference>
<dbReference type="PANTHER" id="PTHR24171">
    <property type="entry name" value="ANKYRIN REPEAT DOMAIN-CONTAINING PROTEIN 39-RELATED"/>
    <property type="match status" value="1"/>
</dbReference>
<evidence type="ECO:0000256" key="1">
    <source>
        <dbReference type="ARBA" id="ARBA00022737"/>
    </source>
</evidence>
<evidence type="ECO:0000256" key="2">
    <source>
        <dbReference type="ARBA" id="ARBA00023043"/>
    </source>
</evidence>
<dbReference type="OrthoDB" id="6122910at2759"/>
<feature type="repeat" description="ANK" evidence="3">
    <location>
        <begin position="437"/>
        <end position="459"/>
    </location>
</feature>
<dbReference type="SUPFAM" id="SSF52540">
    <property type="entry name" value="P-loop containing nucleoside triphosphate hydrolases"/>
    <property type="match status" value="1"/>
</dbReference>
<dbReference type="Pfam" id="PF20720">
    <property type="entry name" value="nSTAND3"/>
    <property type="match status" value="1"/>
</dbReference>
<dbReference type="InterPro" id="IPR036770">
    <property type="entry name" value="Ankyrin_rpt-contain_sf"/>
</dbReference>
<dbReference type="Proteomes" id="UP000507470">
    <property type="component" value="Unassembled WGS sequence"/>
</dbReference>